<dbReference type="EMBL" id="JACEZT010000003">
    <property type="protein sequence ID" value="MBA5636704.1"/>
    <property type="molecule type" value="Genomic_DNA"/>
</dbReference>
<organism evidence="3 4">
    <name type="scientific">Rugamonas brunnea</name>
    <dbReference type="NCBI Taxonomy" id="2758569"/>
    <lineage>
        <taxon>Bacteria</taxon>
        <taxon>Pseudomonadati</taxon>
        <taxon>Pseudomonadota</taxon>
        <taxon>Betaproteobacteria</taxon>
        <taxon>Burkholderiales</taxon>
        <taxon>Oxalobacteraceae</taxon>
        <taxon>Telluria group</taxon>
        <taxon>Rugamonas</taxon>
    </lineage>
</organism>
<dbReference type="Proteomes" id="UP000534388">
    <property type="component" value="Unassembled WGS sequence"/>
</dbReference>
<dbReference type="RefSeq" id="WP_182160832.1">
    <property type="nucleotide sequence ID" value="NZ_JACEZT010000003.1"/>
</dbReference>
<accession>A0A7W2IAW8</accession>
<dbReference type="SUPFAM" id="SSF52833">
    <property type="entry name" value="Thioredoxin-like"/>
    <property type="match status" value="1"/>
</dbReference>
<dbReference type="Gene3D" id="1.20.1050.10">
    <property type="match status" value="1"/>
</dbReference>
<dbReference type="PANTHER" id="PTHR44051:SF21">
    <property type="entry name" value="GLUTATHIONE S-TRANSFERASE FAMILY PROTEIN"/>
    <property type="match status" value="1"/>
</dbReference>
<dbReference type="InterPro" id="IPR004045">
    <property type="entry name" value="Glutathione_S-Trfase_N"/>
</dbReference>
<evidence type="ECO:0000313" key="3">
    <source>
        <dbReference type="EMBL" id="MBA5636704.1"/>
    </source>
</evidence>
<dbReference type="Pfam" id="PF13410">
    <property type="entry name" value="GST_C_2"/>
    <property type="match status" value="1"/>
</dbReference>
<comment type="caution">
    <text evidence="3">The sequence shown here is derived from an EMBL/GenBank/DDBJ whole genome shotgun (WGS) entry which is preliminary data.</text>
</comment>
<dbReference type="PANTHER" id="PTHR44051">
    <property type="entry name" value="GLUTATHIONE S-TRANSFERASE-RELATED"/>
    <property type="match status" value="1"/>
</dbReference>
<keyword evidence="4" id="KW-1185">Reference proteome</keyword>
<dbReference type="Pfam" id="PF02798">
    <property type="entry name" value="GST_N"/>
    <property type="match status" value="1"/>
</dbReference>
<proteinExistence type="predicted"/>
<protein>
    <submittedName>
        <fullName evidence="3">Glutathione S-transferase family protein</fullName>
    </submittedName>
</protein>
<dbReference type="InterPro" id="IPR010987">
    <property type="entry name" value="Glutathione-S-Trfase_C-like"/>
</dbReference>
<dbReference type="PROSITE" id="PS50405">
    <property type="entry name" value="GST_CTER"/>
    <property type="match status" value="1"/>
</dbReference>
<dbReference type="InterPro" id="IPR036282">
    <property type="entry name" value="Glutathione-S-Trfase_C_sf"/>
</dbReference>
<feature type="domain" description="GST C-terminal" evidence="2">
    <location>
        <begin position="89"/>
        <end position="206"/>
    </location>
</feature>
<evidence type="ECO:0000259" key="2">
    <source>
        <dbReference type="PROSITE" id="PS50405"/>
    </source>
</evidence>
<dbReference type="Gene3D" id="3.40.30.10">
    <property type="entry name" value="Glutaredoxin"/>
    <property type="match status" value="1"/>
</dbReference>
<feature type="domain" description="GST N-terminal" evidence="1">
    <location>
        <begin position="2"/>
        <end position="83"/>
    </location>
</feature>
<dbReference type="GO" id="GO:0016740">
    <property type="term" value="F:transferase activity"/>
    <property type="evidence" value="ECO:0007669"/>
    <property type="project" value="UniProtKB-KW"/>
</dbReference>
<keyword evidence="3" id="KW-0808">Transferase</keyword>
<sequence>MSRHFTLFHAPQSRSTGTLVLVHELQADYTLHVLNMKAGEQRQPEYLAVNPMGKVPAVLHDGALVTEQVAVYLYLADLYPEAGLAPAIGDPLRGPYLRWIAFYGSSFEPALCDRALKHPPAPPSMCPWGDWDTMLKTLTDQLETGPYLLGDRFTAADVLWGTALTWITAFGLIPKTPAIAAYIERIQARPAYIAANAKDAELVAAQNLPA</sequence>
<dbReference type="CDD" id="cd03046">
    <property type="entry name" value="GST_N_GTT1_like"/>
    <property type="match status" value="1"/>
</dbReference>
<dbReference type="InterPro" id="IPR040079">
    <property type="entry name" value="Glutathione_S-Trfase"/>
</dbReference>
<name>A0A7W2IAW8_9BURK</name>
<evidence type="ECO:0000259" key="1">
    <source>
        <dbReference type="PROSITE" id="PS50404"/>
    </source>
</evidence>
<evidence type="ECO:0000313" key="4">
    <source>
        <dbReference type="Proteomes" id="UP000534388"/>
    </source>
</evidence>
<dbReference type="PROSITE" id="PS50404">
    <property type="entry name" value="GST_NTER"/>
    <property type="match status" value="1"/>
</dbReference>
<dbReference type="SFLD" id="SFLDG00358">
    <property type="entry name" value="Main_(cytGST)"/>
    <property type="match status" value="1"/>
</dbReference>
<dbReference type="CDD" id="cd03207">
    <property type="entry name" value="GST_C_8"/>
    <property type="match status" value="1"/>
</dbReference>
<dbReference type="SFLD" id="SFLDG01150">
    <property type="entry name" value="Main.1:_Beta-like"/>
    <property type="match status" value="1"/>
</dbReference>
<dbReference type="SUPFAM" id="SSF47616">
    <property type="entry name" value="GST C-terminal domain-like"/>
    <property type="match status" value="1"/>
</dbReference>
<dbReference type="InterPro" id="IPR036249">
    <property type="entry name" value="Thioredoxin-like_sf"/>
</dbReference>
<reference evidence="3 4" key="1">
    <citation type="submission" date="2020-07" db="EMBL/GenBank/DDBJ databases">
        <title>Novel species isolated from subtropical streams in China.</title>
        <authorList>
            <person name="Lu H."/>
        </authorList>
    </citation>
    <scope>NUCLEOTIDE SEQUENCE [LARGE SCALE GENOMIC DNA]</scope>
    <source>
        <strain evidence="3 4">LX20W</strain>
    </source>
</reference>
<dbReference type="SFLD" id="SFLDS00019">
    <property type="entry name" value="Glutathione_Transferase_(cytos"/>
    <property type="match status" value="1"/>
</dbReference>
<dbReference type="AlphaFoldDB" id="A0A7W2IAW8"/>
<gene>
    <name evidence="3" type="ORF">H3H37_06510</name>
</gene>